<dbReference type="GO" id="GO:0004527">
    <property type="term" value="F:exonuclease activity"/>
    <property type="evidence" value="ECO:0007669"/>
    <property type="project" value="UniProtKB-KW"/>
</dbReference>
<dbReference type="HOGENOM" id="CLU_1003874_0_0_7"/>
<dbReference type="RefSeq" id="WP_012829525.1">
    <property type="nucleotide sequence ID" value="NC_013440.1"/>
</dbReference>
<keyword evidence="2" id="KW-0269">Exonuclease</keyword>
<dbReference type="Gene3D" id="3.60.10.10">
    <property type="entry name" value="Endonuclease/exonuclease/phosphatase"/>
    <property type="match status" value="1"/>
</dbReference>
<sequence>MSDSPAQLTITTHNLAMGRLSTEPRRALAAWAAEHRLLRPLLACWPPLAERYAAHPWLGASDILGLQEVCLGQPAQLDALADIFRVRGHEPARHSAPESPDAAPPCRKGQLLLSRFAIAASGVLPLPRVGAARVAIWCDFEVPGLRGARGALLRIYDTHLSNRDGRDLLPLAGRRAQIDVILAHAAALEDAHPGAPCVLLGDLNTLSCPLWPPAREPALDALGEHGFRSAIAGFRATALIPYQLDWIFYRHLALAEARVIGRVHSDHLPVCARFHLV</sequence>
<dbReference type="STRING" id="502025.Hoch_4433"/>
<keyword evidence="2" id="KW-0378">Hydrolase</keyword>
<evidence type="ECO:0000259" key="1">
    <source>
        <dbReference type="Pfam" id="PF03372"/>
    </source>
</evidence>
<dbReference type="Pfam" id="PF03372">
    <property type="entry name" value="Exo_endo_phos"/>
    <property type="match status" value="1"/>
</dbReference>
<dbReference type="SUPFAM" id="SSF56219">
    <property type="entry name" value="DNase I-like"/>
    <property type="match status" value="1"/>
</dbReference>
<keyword evidence="2" id="KW-0255">Endonuclease</keyword>
<dbReference type="InterPro" id="IPR036691">
    <property type="entry name" value="Endo/exonu/phosph_ase_sf"/>
</dbReference>
<gene>
    <name evidence="2" type="ordered locus">Hoch_4433</name>
</gene>
<dbReference type="GO" id="GO:0004519">
    <property type="term" value="F:endonuclease activity"/>
    <property type="evidence" value="ECO:0007669"/>
    <property type="project" value="UniProtKB-KW"/>
</dbReference>
<feature type="domain" description="Endonuclease/exonuclease/phosphatase" evidence="1">
    <location>
        <begin position="12"/>
        <end position="267"/>
    </location>
</feature>
<reference evidence="2 3" key="1">
    <citation type="journal article" date="2010" name="Stand. Genomic Sci.">
        <title>Complete genome sequence of Haliangium ochraceum type strain (SMP-2).</title>
        <authorList>
            <consortium name="US DOE Joint Genome Institute (JGI-PGF)"/>
            <person name="Ivanova N."/>
            <person name="Daum C."/>
            <person name="Lang E."/>
            <person name="Abt B."/>
            <person name="Kopitz M."/>
            <person name="Saunders E."/>
            <person name="Lapidus A."/>
            <person name="Lucas S."/>
            <person name="Glavina Del Rio T."/>
            <person name="Nolan M."/>
            <person name="Tice H."/>
            <person name="Copeland A."/>
            <person name="Cheng J.F."/>
            <person name="Chen F."/>
            <person name="Bruce D."/>
            <person name="Goodwin L."/>
            <person name="Pitluck S."/>
            <person name="Mavromatis K."/>
            <person name="Pati A."/>
            <person name="Mikhailova N."/>
            <person name="Chen A."/>
            <person name="Palaniappan K."/>
            <person name="Land M."/>
            <person name="Hauser L."/>
            <person name="Chang Y.J."/>
            <person name="Jeffries C.D."/>
            <person name="Detter J.C."/>
            <person name="Brettin T."/>
            <person name="Rohde M."/>
            <person name="Goker M."/>
            <person name="Bristow J."/>
            <person name="Markowitz V."/>
            <person name="Eisen J.A."/>
            <person name="Hugenholtz P."/>
            <person name="Kyrpides N.C."/>
            <person name="Klenk H.P."/>
        </authorList>
    </citation>
    <scope>NUCLEOTIDE SEQUENCE [LARGE SCALE GENOMIC DNA]</scope>
    <source>
        <strain evidence="3">DSM 14365 / CIP 107738 / JCM 11303 / AJ 13395 / SMP-2</strain>
    </source>
</reference>
<dbReference type="OrthoDB" id="9793162at2"/>
<dbReference type="KEGG" id="hoh:Hoch_4433"/>
<evidence type="ECO:0000313" key="3">
    <source>
        <dbReference type="Proteomes" id="UP000001880"/>
    </source>
</evidence>
<name>D0LNM2_HALO1</name>
<proteinExistence type="predicted"/>
<dbReference type="Proteomes" id="UP000001880">
    <property type="component" value="Chromosome"/>
</dbReference>
<dbReference type="eggNOG" id="COG3021">
    <property type="taxonomic scope" value="Bacteria"/>
</dbReference>
<keyword evidence="3" id="KW-1185">Reference proteome</keyword>
<protein>
    <submittedName>
        <fullName evidence="2">Endonuclease/exonuclease/phosphatase</fullName>
    </submittedName>
</protein>
<dbReference type="EMBL" id="CP001804">
    <property type="protein sequence ID" value="ACY16927.1"/>
    <property type="molecule type" value="Genomic_DNA"/>
</dbReference>
<dbReference type="AlphaFoldDB" id="D0LNM2"/>
<accession>D0LNM2</accession>
<organism evidence="2 3">
    <name type="scientific">Haliangium ochraceum (strain DSM 14365 / JCM 11303 / SMP-2)</name>
    <dbReference type="NCBI Taxonomy" id="502025"/>
    <lineage>
        <taxon>Bacteria</taxon>
        <taxon>Pseudomonadati</taxon>
        <taxon>Myxococcota</taxon>
        <taxon>Polyangia</taxon>
        <taxon>Haliangiales</taxon>
        <taxon>Kofleriaceae</taxon>
        <taxon>Haliangium</taxon>
    </lineage>
</organism>
<keyword evidence="2" id="KW-0540">Nuclease</keyword>
<dbReference type="InterPro" id="IPR005135">
    <property type="entry name" value="Endo/exonuclease/phosphatase"/>
</dbReference>
<evidence type="ECO:0000313" key="2">
    <source>
        <dbReference type="EMBL" id="ACY16927.1"/>
    </source>
</evidence>